<dbReference type="Gene3D" id="3.30.450.180">
    <property type="match status" value="1"/>
</dbReference>
<dbReference type="Gene3D" id="1.10.260.40">
    <property type="entry name" value="lambda repressor-like DNA-binding domains"/>
    <property type="match status" value="1"/>
</dbReference>
<evidence type="ECO:0000313" key="2">
    <source>
        <dbReference type="EMBL" id="GGP16942.1"/>
    </source>
</evidence>
<dbReference type="AlphaFoldDB" id="A0A918ADQ7"/>
<sequence length="285" mass="31541">MDRDNLLGQFLRARRELISPEDVDLPPGTRRRVAGLRREEVAMLAGVSADYYVRLEQGRERHPSAQVVDALARALGLADDAVAHLHQLASPVVRRRRAPRQERVSPNLLRMMAGWSHTPAVVMGRRLTILAHNALGGALFAGHTYSGDLVRLVFLDPDAREFYPDWDRVAANTVAGLRAGADVDDPALVEVVGELSLKSESFRRLWARHDVRQKTHETKRFHHRLVGELTLHYESLTVNSAPGQQLVVYQAEPGSPSEQALALLGSLTAEAEAERPAATRRSAAE</sequence>
<dbReference type="Proteomes" id="UP000660745">
    <property type="component" value="Unassembled WGS sequence"/>
</dbReference>
<dbReference type="SUPFAM" id="SSF47413">
    <property type="entry name" value="lambda repressor-like DNA-binding domains"/>
    <property type="match status" value="1"/>
</dbReference>
<evidence type="ECO:0000313" key="3">
    <source>
        <dbReference type="Proteomes" id="UP000660745"/>
    </source>
</evidence>
<feature type="domain" description="HTH cro/C1-type" evidence="1">
    <location>
        <begin position="31"/>
        <end position="82"/>
    </location>
</feature>
<dbReference type="PANTHER" id="PTHR35010">
    <property type="entry name" value="BLL4672 PROTEIN-RELATED"/>
    <property type="match status" value="1"/>
</dbReference>
<keyword evidence="3" id="KW-1185">Reference proteome</keyword>
<dbReference type="Pfam" id="PF17765">
    <property type="entry name" value="MLTR_LBD"/>
    <property type="match status" value="1"/>
</dbReference>
<dbReference type="InterPro" id="IPR001387">
    <property type="entry name" value="Cro/C1-type_HTH"/>
</dbReference>
<dbReference type="Pfam" id="PF13560">
    <property type="entry name" value="HTH_31"/>
    <property type="match status" value="1"/>
</dbReference>
<evidence type="ECO:0000259" key="1">
    <source>
        <dbReference type="PROSITE" id="PS50943"/>
    </source>
</evidence>
<dbReference type="CDD" id="cd00093">
    <property type="entry name" value="HTH_XRE"/>
    <property type="match status" value="1"/>
</dbReference>
<reference evidence="2" key="2">
    <citation type="submission" date="2020-09" db="EMBL/GenBank/DDBJ databases">
        <authorList>
            <person name="Sun Q."/>
            <person name="Zhou Y."/>
        </authorList>
    </citation>
    <scope>NUCLEOTIDE SEQUENCE</scope>
    <source>
        <strain evidence="2">CGMCC 4.7430</strain>
    </source>
</reference>
<protein>
    <submittedName>
        <fullName evidence="2">Transcriptional regulator</fullName>
    </submittedName>
</protein>
<gene>
    <name evidence="2" type="ORF">GCM10012278_82760</name>
</gene>
<dbReference type="PROSITE" id="PS50943">
    <property type="entry name" value="HTH_CROC1"/>
    <property type="match status" value="1"/>
</dbReference>
<dbReference type="GO" id="GO:0003677">
    <property type="term" value="F:DNA binding"/>
    <property type="evidence" value="ECO:0007669"/>
    <property type="project" value="InterPro"/>
</dbReference>
<dbReference type="EMBL" id="BMNK01000022">
    <property type="protein sequence ID" value="GGP16942.1"/>
    <property type="molecule type" value="Genomic_DNA"/>
</dbReference>
<accession>A0A918ADQ7</accession>
<proteinExistence type="predicted"/>
<dbReference type="RefSeq" id="WP_189144237.1">
    <property type="nucleotide sequence ID" value="NZ_BMNK01000022.1"/>
</dbReference>
<reference evidence="2" key="1">
    <citation type="journal article" date="2014" name="Int. J. Syst. Evol. Microbiol.">
        <title>Complete genome sequence of Corynebacterium casei LMG S-19264T (=DSM 44701T), isolated from a smear-ripened cheese.</title>
        <authorList>
            <consortium name="US DOE Joint Genome Institute (JGI-PGF)"/>
            <person name="Walter F."/>
            <person name="Albersmeier A."/>
            <person name="Kalinowski J."/>
            <person name="Ruckert C."/>
        </authorList>
    </citation>
    <scope>NUCLEOTIDE SEQUENCE</scope>
    <source>
        <strain evidence="2">CGMCC 4.7430</strain>
    </source>
</reference>
<organism evidence="2 3">
    <name type="scientific">Nonomuraea glycinis</name>
    <dbReference type="NCBI Taxonomy" id="2047744"/>
    <lineage>
        <taxon>Bacteria</taxon>
        <taxon>Bacillati</taxon>
        <taxon>Actinomycetota</taxon>
        <taxon>Actinomycetes</taxon>
        <taxon>Streptosporangiales</taxon>
        <taxon>Streptosporangiaceae</taxon>
        <taxon>Nonomuraea</taxon>
    </lineage>
</organism>
<dbReference type="SMART" id="SM00530">
    <property type="entry name" value="HTH_XRE"/>
    <property type="match status" value="1"/>
</dbReference>
<dbReference type="InterPro" id="IPR010982">
    <property type="entry name" value="Lambda_DNA-bd_dom_sf"/>
</dbReference>
<dbReference type="InterPro" id="IPR041413">
    <property type="entry name" value="MLTR_LBD"/>
</dbReference>
<name>A0A918ADQ7_9ACTN</name>
<dbReference type="PANTHER" id="PTHR35010:SF2">
    <property type="entry name" value="BLL4672 PROTEIN"/>
    <property type="match status" value="1"/>
</dbReference>
<comment type="caution">
    <text evidence="2">The sequence shown here is derived from an EMBL/GenBank/DDBJ whole genome shotgun (WGS) entry which is preliminary data.</text>
</comment>